<dbReference type="AlphaFoldDB" id="A0A4R3MKS0"/>
<sequence length="360" mass="42413">MYLNESELKNVTIDYECLKLLNVDLSSTLIFDIETTGFSSLTNQIYLIGCIYFSNNKVLLKQWLCESLGEEKDILLAFISFIKDFKDIIHFNGSRFDIPFMTKRLNNHNILFDLNTIKEHDLYLNMKHYKDYLNINSLKQKELELYMGINREDKYTGGELIGYFYHFINTKDEGIKDMLLLHNKDDLKGLASILSLFRIPCFFIDLKNRLLTKDYALLVTDHTIEIALENLMDLPKDLNYRNEAFILKISDHKIIIEIPFSDTEMKHFFANYKDYFYLPNEDEAIHKSIGVYVDGSSRIQAKASNCYIKKRGKFIPLFEKIDSCLFKKSYQDSMYYICLDDLQNSISTRENYINHLIQNL</sequence>
<dbReference type="InterPro" id="IPR038720">
    <property type="entry name" value="YprB_RNase_H-like_dom"/>
</dbReference>
<dbReference type="SUPFAM" id="SSF53098">
    <property type="entry name" value="Ribonuclease H-like"/>
    <property type="match status" value="1"/>
</dbReference>
<reference evidence="2 3" key="1">
    <citation type="submission" date="2019-03" db="EMBL/GenBank/DDBJ databases">
        <title>Genomic Encyclopedia of Type Strains, Phase IV (KMG-IV): sequencing the most valuable type-strain genomes for metagenomic binning, comparative biology and taxonomic classification.</title>
        <authorList>
            <person name="Goeker M."/>
        </authorList>
    </citation>
    <scope>NUCLEOTIDE SEQUENCE [LARGE SCALE GENOMIC DNA]</scope>
    <source>
        <strain evidence="2 3">DSM 24629</strain>
    </source>
</reference>
<dbReference type="Proteomes" id="UP000294902">
    <property type="component" value="Unassembled WGS sequence"/>
</dbReference>
<gene>
    <name evidence="2" type="ORF">EDC18_104149</name>
</gene>
<dbReference type="OrthoDB" id="9790530at2"/>
<dbReference type="EMBL" id="SMAL01000004">
    <property type="protein sequence ID" value="TCT14999.1"/>
    <property type="molecule type" value="Genomic_DNA"/>
</dbReference>
<dbReference type="Gene3D" id="3.30.420.10">
    <property type="entry name" value="Ribonuclease H-like superfamily/Ribonuclease H"/>
    <property type="match status" value="1"/>
</dbReference>
<organism evidence="2 3">
    <name type="scientific">Natranaerovirga pectinivora</name>
    <dbReference type="NCBI Taxonomy" id="682400"/>
    <lineage>
        <taxon>Bacteria</taxon>
        <taxon>Bacillati</taxon>
        <taxon>Bacillota</taxon>
        <taxon>Clostridia</taxon>
        <taxon>Lachnospirales</taxon>
        <taxon>Natranaerovirgaceae</taxon>
        <taxon>Natranaerovirga</taxon>
    </lineage>
</organism>
<evidence type="ECO:0000313" key="3">
    <source>
        <dbReference type="Proteomes" id="UP000294902"/>
    </source>
</evidence>
<dbReference type="PANTHER" id="PTHR38462:SF1">
    <property type="entry name" value="YPRB RIBONUCLEASE H-LIKE DOMAIN-CONTAINING PROTEIN"/>
    <property type="match status" value="1"/>
</dbReference>
<dbReference type="InterPro" id="IPR036397">
    <property type="entry name" value="RNaseH_sf"/>
</dbReference>
<dbReference type="Pfam" id="PF13482">
    <property type="entry name" value="RNase_H_2"/>
    <property type="match status" value="1"/>
</dbReference>
<evidence type="ECO:0000313" key="2">
    <source>
        <dbReference type="EMBL" id="TCT14999.1"/>
    </source>
</evidence>
<accession>A0A4R3MKS0</accession>
<dbReference type="GO" id="GO:0003676">
    <property type="term" value="F:nucleic acid binding"/>
    <property type="evidence" value="ECO:0007669"/>
    <property type="project" value="InterPro"/>
</dbReference>
<dbReference type="InterPro" id="IPR012337">
    <property type="entry name" value="RNaseH-like_sf"/>
</dbReference>
<evidence type="ECO:0000259" key="1">
    <source>
        <dbReference type="Pfam" id="PF13482"/>
    </source>
</evidence>
<dbReference type="PANTHER" id="PTHR38462">
    <property type="entry name" value="EXONUCLEASE-LIKE PROTEIN"/>
    <property type="match status" value="1"/>
</dbReference>
<keyword evidence="3" id="KW-1185">Reference proteome</keyword>
<comment type="caution">
    <text evidence="2">The sequence shown here is derived from an EMBL/GenBank/DDBJ whole genome shotgun (WGS) entry which is preliminary data.</text>
</comment>
<dbReference type="RefSeq" id="WP_132251894.1">
    <property type="nucleotide sequence ID" value="NZ_SMAL01000004.1"/>
</dbReference>
<feature type="domain" description="YprB ribonuclease H-like" evidence="1">
    <location>
        <begin position="29"/>
        <end position="194"/>
    </location>
</feature>
<name>A0A4R3MKS0_9FIRM</name>
<protein>
    <recommendedName>
        <fullName evidence="1">YprB ribonuclease H-like domain-containing protein</fullName>
    </recommendedName>
</protein>
<proteinExistence type="predicted"/>